<feature type="transmembrane region" description="Helical" evidence="2">
    <location>
        <begin position="27"/>
        <end position="47"/>
    </location>
</feature>
<feature type="transmembrane region" description="Helical" evidence="2">
    <location>
        <begin position="148"/>
        <end position="166"/>
    </location>
</feature>
<evidence type="ECO:0000256" key="2">
    <source>
        <dbReference type="SAM" id="Phobius"/>
    </source>
</evidence>
<gene>
    <name evidence="3" type="ORF">J1C47_02015</name>
</gene>
<protein>
    <submittedName>
        <fullName evidence="3">Methyl-accepting chemotaxis protein</fullName>
    </submittedName>
</protein>
<dbReference type="Proteomes" id="UP000664288">
    <property type="component" value="Unassembled WGS sequence"/>
</dbReference>
<evidence type="ECO:0000313" key="3">
    <source>
        <dbReference type="EMBL" id="MBO0902406.1"/>
    </source>
</evidence>
<name>A0ABS3IYB6_9HYPH</name>
<sequence length="364" mass="39374">MQVFEAPTEKTGRPADFDPNRLSSPLVFLWSMLVFLALAGFVAAILGRQISTAFTTNPGLNGLIVGVLGVGILLALVQVIRLSREVRWVNAYRDGSSDFERLRDPVLLAPMRALIGRRRSISLSTMSMRSMLDSIATRLDETRDISRYLIGLLVFLGLLGTFWGLLRTIGSIGATIQGLDPAAGDTNSILNSLKAGLSAPLSGMGTAFSSSLFGLSGSLILGFLDLQLGRAQNRFYTELENWLSSITDVGSDMVLPAAPSGARDGTEELRQLSDRLNKMISDQNASPRTSAAMANLAESIQGLVQHMRSEQQLLRDFVESQADDQRQMRAVLDRLAGQIGREKPFLASQSDGPGKARTGTDQEG</sequence>
<accession>A0ABS3IYB6</accession>
<feature type="transmembrane region" description="Helical" evidence="2">
    <location>
        <begin position="201"/>
        <end position="224"/>
    </location>
</feature>
<comment type="caution">
    <text evidence="3">The sequence shown here is derived from an EMBL/GenBank/DDBJ whole genome shotgun (WGS) entry which is preliminary data.</text>
</comment>
<keyword evidence="2" id="KW-0472">Membrane</keyword>
<reference evidence="3 4" key="1">
    <citation type="submission" date="2021-03" db="EMBL/GenBank/DDBJ databases">
        <title>Whole genome sequence of Jiella sp. MQZ13P-4.</title>
        <authorList>
            <person name="Tuo L."/>
        </authorList>
    </citation>
    <scope>NUCLEOTIDE SEQUENCE [LARGE SCALE GENOMIC DNA]</scope>
    <source>
        <strain evidence="3 4">MQZ13P-4</strain>
    </source>
</reference>
<evidence type="ECO:0000313" key="4">
    <source>
        <dbReference type="Proteomes" id="UP000664288"/>
    </source>
</evidence>
<evidence type="ECO:0000256" key="1">
    <source>
        <dbReference type="SAM" id="MobiDB-lite"/>
    </source>
</evidence>
<dbReference type="EMBL" id="JAFMPY010000001">
    <property type="protein sequence ID" value="MBO0902406.1"/>
    <property type="molecule type" value="Genomic_DNA"/>
</dbReference>
<feature type="region of interest" description="Disordered" evidence="1">
    <location>
        <begin position="340"/>
        <end position="364"/>
    </location>
</feature>
<feature type="transmembrane region" description="Helical" evidence="2">
    <location>
        <begin position="59"/>
        <end position="80"/>
    </location>
</feature>
<proteinExistence type="predicted"/>
<organism evidence="3 4">
    <name type="scientific">Jiella sonneratiae</name>
    <dbReference type="NCBI Taxonomy" id="2816856"/>
    <lineage>
        <taxon>Bacteria</taxon>
        <taxon>Pseudomonadati</taxon>
        <taxon>Pseudomonadota</taxon>
        <taxon>Alphaproteobacteria</taxon>
        <taxon>Hyphomicrobiales</taxon>
        <taxon>Aurantimonadaceae</taxon>
        <taxon>Jiella</taxon>
    </lineage>
</organism>
<keyword evidence="2" id="KW-1133">Transmembrane helix</keyword>
<keyword evidence="2" id="KW-0812">Transmembrane</keyword>
<keyword evidence="4" id="KW-1185">Reference proteome</keyword>
<dbReference type="RefSeq" id="WP_207349038.1">
    <property type="nucleotide sequence ID" value="NZ_JAFMPY010000001.1"/>
</dbReference>